<keyword evidence="2" id="KW-1185">Reference proteome</keyword>
<dbReference type="SUPFAM" id="SSF63829">
    <property type="entry name" value="Calcium-dependent phosphotriesterase"/>
    <property type="match status" value="1"/>
</dbReference>
<dbReference type="Proteomes" id="UP000256971">
    <property type="component" value="Chromosome"/>
</dbReference>
<gene>
    <name evidence="1" type="ORF">DY252_05810</name>
</gene>
<name>A0ABM6XWQ2_9PROT</name>
<accession>A0ABM6XWQ2</accession>
<sequence length="1133" mass="123084">MLAIFIVLLGFVGLTFSTIPAKAEAICGGLDQNGQLQDSCTGRPAKYEGKPGTSCPSGQFYDLEACWSCPSGYARSGDHVTTDTACHKITDKDVFSDAKPAKLLEGVSQCPAGSFFDPYNGGTCWRCPSGYNRTLFDPVHSDKACERVTGFLQFSWRNAEFKGAQCGDDNAVFDLIDGGTCWSCGDGYVRTINSVKSSQACGRPIFETASAEKKGKAGCKQYGNNAFWDPKNFGSCYSCPAGYTRSKESVDSPRGCLAPSIEWEMAPYVSKGFMQMDGATEIVLKLIEERTELERIAVNMGRAIGTDRTRSIEALWQEIAQFPEENLALRYAVLNHVITAVKSGSVAPSSPEGRLVREIESFANGYRVYLATEAVKAYDVWHAAQTLKLKNKQEADTKAGRSDMRFLFSDQLPVPPNFEQVTNRAALVNTVAAVPTLGMFSTALIPLDDETVADRIIKEAYPNRTDDVLDDFDEITNLDDKMRRVGQQADDSLDNVLGSTDDLGKVASKIGQEMGERADDAARVAAKAAFKASKKLITKMLAVSGPQIVIEIATAVLEAELNKNLAKADARPALMRALEHAKSYKPSLRVWLQNKDEASKVYAYWALATSNEVRASVSDLNKIAVAATANYKETRFAADPLYYVYNEGQWHNFEGQATAISAGPMGDVWHIGGGQVYWADTASDNKWSAIGGGDTFVDIAAMPSKKSAFALMEGGAMKTYDGRAWRNVPGIGHAVDVAPDGRKWHIGGSNSLYVAGPDDFRWQRVNGPKAKKISAGPGGMLWVIDTNDKLHYFLNDQWKDFGRKAQDVSVSSDGAVWITSLGNEVFRLSYNGQWKKGNGGTIHQVDAGEAGTLWALRPDNAIVMYRHKSASRPPMADPGSFIDSTKTIVQDNGITITHIEVDEPTVTYVVMSGPKKWRDVAGIASQVSIGKSGDIWHIGGSGSLYIQPKGHLGWKQVLASGVARVEADRLANNAFILTTDGKMWNVDSLGKKTPISGWASDIAVDDVGTKWHIGGNGSVYRMGGNGWVRVPGNVSRIAAGGDGEVWSVGRNNEIYRFANDRWNEMPGSARDVAVGRDGSVWHLGGPNGDVLYKWNAKDENWEGIDQTRAQTVSVGADGDVWVARPDGSMTAYD</sequence>
<dbReference type="Pfam" id="PF19193">
    <property type="entry name" value="Tectonin"/>
    <property type="match status" value="2"/>
</dbReference>
<proteinExistence type="predicted"/>
<organism evidence="1 2">
    <name type="scientific">Thalassospira indica</name>
    <dbReference type="NCBI Taxonomy" id="1891279"/>
    <lineage>
        <taxon>Bacteria</taxon>
        <taxon>Pseudomonadati</taxon>
        <taxon>Pseudomonadota</taxon>
        <taxon>Alphaproteobacteria</taxon>
        <taxon>Rhodospirillales</taxon>
        <taxon>Thalassospiraceae</taxon>
        <taxon>Thalassospira</taxon>
    </lineage>
</organism>
<dbReference type="InterPro" id="IPR009030">
    <property type="entry name" value="Growth_fac_rcpt_cys_sf"/>
</dbReference>
<evidence type="ECO:0000313" key="2">
    <source>
        <dbReference type="Proteomes" id="UP000256971"/>
    </source>
</evidence>
<protein>
    <submittedName>
        <fullName evidence="1">Uncharacterized protein</fullName>
    </submittedName>
</protein>
<dbReference type="EMBL" id="CP031555">
    <property type="protein sequence ID" value="AXO13793.1"/>
    <property type="molecule type" value="Genomic_DNA"/>
</dbReference>
<reference evidence="1 2" key="1">
    <citation type="submission" date="2018-08" db="EMBL/GenBank/DDBJ databases">
        <title>Complete genome sequence of type strain Thalassospira indica MCCC 1A01103T, isolated from isolated from deep seawater of the Indian Ocean.</title>
        <authorList>
            <person name="Liu Y."/>
        </authorList>
    </citation>
    <scope>NUCLEOTIDE SEQUENCE [LARGE SCALE GENOMIC DNA]</scope>
    <source>
        <strain evidence="1 2">PB8BT</strain>
    </source>
</reference>
<dbReference type="SUPFAM" id="SSF57184">
    <property type="entry name" value="Growth factor receptor domain"/>
    <property type="match status" value="1"/>
</dbReference>
<dbReference type="InterPro" id="IPR006624">
    <property type="entry name" value="Beta-propeller_rpt_TECPR"/>
</dbReference>
<evidence type="ECO:0000313" key="1">
    <source>
        <dbReference type="EMBL" id="AXO13793.1"/>
    </source>
</evidence>
<dbReference type="SMART" id="SM00706">
    <property type="entry name" value="TECPR"/>
    <property type="match status" value="7"/>
</dbReference>